<dbReference type="Proteomes" id="UP001143543">
    <property type="component" value="Unassembled WGS sequence"/>
</dbReference>
<protein>
    <recommendedName>
        <fullName evidence="4">Outer membrane protein beta-barrel domain-containing protein</fullName>
    </recommendedName>
</protein>
<keyword evidence="3" id="KW-1185">Reference proteome</keyword>
<evidence type="ECO:0000313" key="2">
    <source>
        <dbReference type="EMBL" id="GLB50177.1"/>
    </source>
</evidence>
<keyword evidence="1" id="KW-0732">Signal</keyword>
<feature type="signal peptide" evidence="1">
    <location>
        <begin position="1"/>
        <end position="24"/>
    </location>
</feature>
<evidence type="ECO:0008006" key="4">
    <source>
        <dbReference type="Google" id="ProtNLM"/>
    </source>
</evidence>
<dbReference type="EMBL" id="BRVO01000003">
    <property type="protein sequence ID" value="GLB50177.1"/>
    <property type="molecule type" value="Genomic_DNA"/>
</dbReference>
<feature type="chain" id="PRO_5045159216" description="Outer membrane protein beta-barrel domain-containing protein" evidence="1">
    <location>
        <begin position="25"/>
        <end position="219"/>
    </location>
</feature>
<organism evidence="2 3">
    <name type="scientific">Neptunitalea lumnitzerae</name>
    <dbReference type="NCBI Taxonomy" id="2965509"/>
    <lineage>
        <taxon>Bacteria</taxon>
        <taxon>Pseudomonadati</taxon>
        <taxon>Bacteroidota</taxon>
        <taxon>Flavobacteriia</taxon>
        <taxon>Flavobacteriales</taxon>
        <taxon>Flavobacteriaceae</taxon>
        <taxon>Neptunitalea</taxon>
    </lineage>
</organism>
<gene>
    <name evidence="2" type="ORF">Y10_25450</name>
</gene>
<name>A0ABQ5MLA1_9FLAO</name>
<proteinExistence type="predicted"/>
<evidence type="ECO:0000256" key="1">
    <source>
        <dbReference type="SAM" id="SignalP"/>
    </source>
</evidence>
<comment type="caution">
    <text evidence="2">The sequence shown here is derived from an EMBL/GenBank/DDBJ whole genome shotgun (WGS) entry which is preliminary data.</text>
</comment>
<dbReference type="RefSeq" id="WP_281765809.1">
    <property type="nucleotide sequence ID" value="NZ_BRVO01000003.1"/>
</dbReference>
<evidence type="ECO:0000313" key="3">
    <source>
        <dbReference type="Proteomes" id="UP001143543"/>
    </source>
</evidence>
<reference evidence="2" key="1">
    <citation type="submission" date="2022-07" db="EMBL/GenBank/DDBJ databases">
        <title>Taxonomy of Novel Oxalotrophic and Methylotrophic Bacteria.</title>
        <authorList>
            <person name="Sahin N."/>
            <person name="Tani A."/>
        </authorList>
    </citation>
    <scope>NUCLEOTIDE SEQUENCE</scope>
    <source>
        <strain evidence="2">Y10</strain>
    </source>
</reference>
<accession>A0ABQ5MLA1</accession>
<sequence length="219" mass="24702">MYWNIKSLLGTLLFSVFLASVMKAQVTETIPKTSKEKERFGGLYLGYVQPNKFGITNGYGTGLDYKGGFSIKYYRNLYGLSGDWKNLVLGVEFNLIKATVTDKDMFGNYEKVTNTNTIKLIAGYAFSLNKHIDFTPQFGFSTDLSYRGNDSGKDSFYDGGLSYSITPEFTYRIYKSIGVYIGPELRYEHLKMGVAKLGPVNFNHNMLFNINVGVSLFLK</sequence>